<name>A0A967F051_9PROT</name>
<dbReference type="EMBL" id="JAAQPH010000015">
    <property type="protein sequence ID" value="NIA70614.1"/>
    <property type="molecule type" value="Genomic_DNA"/>
</dbReference>
<organism evidence="1 2">
    <name type="scientific">Pelagibius litoralis</name>
    <dbReference type="NCBI Taxonomy" id="374515"/>
    <lineage>
        <taxon>Bacteria</taxon>
        <taxon>Pseudomonadati</taxon>
        <taxon>Pseudomonadota</taxon>
        <taxon>Alphaproteobacteria</taxon>
        <taxon>Rhodospirillales</taxon>
        <taxon>Rhodovibrionaceae</taxon>
        <taxon>Pelagibius</taxon>
    </lineage>
</organism>
<dbReference type="AlphaFoldDB" id="A0A967F051"/>
<evidence type="ECO:0000313" key="1">
    <source>
        <dbReference type="EMBL" id="NIA70614.1"/>
    </source>
</evidence>
<reference evidence="1" key="1">
    <citation type="submission" date="2020-03" db="EMBL/GenBank/DDBJ databases">
        <title>Genome of Pelagibius litoralis DSM 21314T.</title>
        <authorList>
            <person name="Wang G."/>
        </authorList>
    </citation>
    <scope>NUCLEOTIDE SEQUENCE</scope>
    <source>
        <strain evidence="1">DSM 21314</strain>
    </source>
</reference>
<evidence type="ECO:0000313" key="2">
    <source>
        <dbReference type="Proteomes" id="UP000761264"/>
    </source>
</evidence>
<sequence>MCSLCGLLGEDHWTDMSASPETFGGQSAVRPRRQERFRRVKLINEILKIYALRLDDWQGQSFILSSRTGKTEIVDNLMAVWPAAEQMIGRPLDPTDPAVLARLRNQTAGQ</sequence>
<gene>
    <name evidence="1" type="ORF">HBA54_18615</name>
</gene>
<protein>
    <submittedName>
        <fullName evidence="1">Uncharacterized protein</fullName>
    </submittedName>
</protein>
<proteinExistence type="predicted"/>
<comment type="caution">
    <text evidence="1">The sequence shown here is derived from an EMBL/GenBank/DDBJ whole genome shotgun (WGS) entry which is preliminary data.</text>
</comment>
<dbReference type="Proteomes" id="UP000761264">
    <property type="component" value="Unassembled WGS sequence"/>
</dbReference>
<keyword evidence="2" id="KW-1185">Reference proteome</keyword>
<dbReference type="RefSeq" id="WP_167227403.1">
    <property type="nucleotide sequence ID" value="NZ_JAAQPH010000015.1"/>
</dbReference>
<accession>A0A967F051</accession>